<evidence type="ECO:0000256" key="6">
    <source>
        <dbReference type="SAM" id="Phobius"/>
    </source>
</evidence>
<evidence type="ECO:0000313" key="9">
    <source>
        <dbReference type="Proteomes" id="UP000775872"/>
    </source>
</evidence>
<comment type="caution">
    <text evidence="8">The sequence shown here is derived from an EMBL/GenBank/DDBJ whole genome shotgun (WGS) entry which is preliminary data.</text>
</comment>
<evidence type="ECO:0000256" key="1">
    <source>
        <dbReference type="ARBA" id="ARBA00004141"/>
    </source>
</evidence>
<gene>
    <name evidence="8" type="ORF">CSOL1703_00012925</name>
</gene>
<name>A0A9P0EFJ3_9HYPO</name>
<evidence type="ECO:0000256" key="2">
    <source>
        <dbReference type="ARBA" id="ARBA00022692"/>
    </source>
</evidence>
<dbReference type="PANTHER" id="PTHR33048">
    <property type="entry name" value="PTH11-LIKE INTEGRAL MEMBRANE PROTEIN (AFU_ORTHOLOGUE AFUA_5G11245)"/>
    <property type="match status" value="1"/>
</dbReference>
<keyword evidence="3 6" id="KW-1133">Transmembrane helix</keyword>
<proteinExistence type="inferred from homology"/>
<dbReference type="OrthoDB" id="3897607at2759"/>
<accession>A0A9P0EFJ3</accession>
<dbReference type="EMBL" id="CABFOC020000015">
    <property type="protein sequence ID" value="CAH0046690.1"/>
    <property type="molecule type" value="Genomic_DNA"/>
</dbReference>
<dbReference type="Pfam" id="PF20684">
    <property type="entry name" value="Fung_rhodopsin"/>
    <property type="match status" value="1"/>
</dbReference>
<feature type="transmembrane region" description="Helical" evidence="6">
    <location>
        <begin position="41"/>
        <end position="63"/>
    </location>
</feature>
<keyword evidence="9" id="KW-1185">Reference proteome</keyword>
<dbReference type="InterPro" id="IPR052337">
    <property type="entry name" value="SAT4-like"/>
</dbReference>
<evidence type="ECO:0000259" key="7">
    <source>
        <dbReference type="Pfam" id="PF20684"/>
    </source>
</evidence>
<feature type="transmembrane region" description="Helical" evidence="6">
    <location>
        <begin position="202"/>
        <end position="220"/>
    </location>
</feature>
<comment type="subcellular location">
    <subcellularLocation>
        <location evidence="1">Membrane</location>
        <topology evidence="1">Multi-pass membrane protein</topology>
    </subcellularLocation>
</comment>
<dbReference type="GO" id="GO:0016020">
    <property type="term" value="C:membrane"/>
    <property type="evidence" value="ECO:0007669"/>
    <property type="project" value="UniProtKB-SubCell"/>
</dbReference>
<organism evidence="8 9">
    <name type="scientific">Clonostachys solani</name>
    <dbReference type="NCBI Taxonomy" id="160281"/>
    <lineage>
        <taxon>Eukaryota</taxon>
        <taxon>Fungi</taxon>
        <taxon>Dikarya</taxon>
        <taxon>Ascomycota</taxon>
        <taxon>Pezizomycotina</taxon>
        <taxon>Sordariomycetes</taxon>
        <taxon>Hypocreomycetidae</taxon>
        <taxon>Hypocreales</taxon>
        <taxon>Bionectriaceae</taxon>
        <taxon>Clonostachys</taxon>
    </lineage>
</organism>
<dbReference type="Proteomes" id="UP000775872">
    <property type="component" value="Unassembled WGS sequence"/>
</dbReference>
<evidence type="ECO:0000256" key="4">
    <source>
        <dbReference type="ARBA" id="ARBA00023136"/>
    </source>
</evidence>
<dbReference type="InterPro" id="IPR049326">
    <property type="entry name" value="Rhodopsin_dom_fungi"/>
</dbReference>
<keyword evidence="4 6" id="KW-0472">Membrane</keyword>
<keyword evidence="2 6" id="KW-0812">Transmembrane</keyword>
<sequence length="357" mass="38574">MSSVRDAYYPIGITFMVVNAVAVGLRFWARGIKSAIGYDDTAMAVSFAKVGFVIFVAFELVAIDNGIGATTMEPSFDLIKAAKFFTIAQIVYILTTGISKLGVALVLYRLSDRSDLKQIRLVLIISMVIVTLWCFATALLYALQCRPLSVAWGVGEGTCISSTVLGNAGIALSAQDVAASWLYGLLPVYMLRKAQLRMEVKVTVMFLLGLGAVSSVATIIRLKFVVEVTRIQADGGLASASIIQKTLEATIYSILEIGLSILAAALTALRPLLKKVPCFSDISSGGYSGSKALVSSRSGTRDHIKGPPIRLDDIHTSAGDSEENIVAPRRVMGIKKDQRIEVGYEPRDPTKVERQQW</sequence>
<evidence type="ECO:0000256" key="3">
    <source>
        <dbReference type="ARBA" id="ARBA00022989"/>
    </source>
</evidence>
<comment type="similarity">
    <text evidence="5">Belongs to the SAT4 family.</text>
</comment>
<feature type="domain" description="Rhodopsin" evidence="7">
    <location>
        <begin position="25"/>
        <end position="275"/>
    </location>
</feature>
<evidence type="ECO:0000256" key="5">
    <source>
        <dbReference type="ARBA" id="ARBA00038359"/>
    </source>
</evidence>
<reference evidence="9" key="1">
    <citation type="submission" date="2019-06" db="EMBL/GenBank/DDBJ databases">
        <authorList>
            <person name="Broberg M."/>
        </authorList>
    </citation>
    <scope>NUCLEOTIDE SEQUENCE [LARGE SCALE GENOMIC DNA]</scope>
</reference>
<feature type="transmembrane region" description="Helical" evidence="6">
    <location>
        <begin position="120"/>
        <end position="144"/>
    </location>
</feature>
<feature type="transmembrane region" description="Helical" evidence="6">
    <location>
        <begin position="7"/>
        <end position="29"/>
    </location>
</feature>
<protein>
    <recommendedName>
        <fullName evidence="7">Rhodopsin domain-containing protein</fullName>
    </recommendedName>
</protein>
<dbReference type="AlphaFoldDB" id="A0A9P0EFJ3"/>
<evidence type="ECO:0000313" key="8">
    <source>
        <dbReference type="EMBL" id="CAH0046690.1"/>
    </source>
</evidence>
<feature type="transmembrane region" description="Helical" evidence="6">
    <location>
        <begin position="83"/>
        <end position="108"/>
    </location>
</feature>
<dbReference type="PANTHER" id="PTHR33048:SF96">
    <property type="entry name" value="INTEGRAL MEMBRANE PROTEIN"/>
    <property type="match status" value="1"/>
</dbReference>
<reference evidence="8 9" key="2">
    <citation type="submission" date="2021-10" db="EMBL/GenBank/DDBJ databases">
        <authorList>
            <person name="Piombo E."/>
        </authorList>
    </citation>
    <scope>NUCLEOTIDE SEQUENCE [LARGE SCALE GENOMIC DNA]</scope>
</reference>